<keyword evidence="3" id="KW-1185">Reference proteome</keyword>
<evidence type="ECO:0000256" key="1">
    <source>
        <dbReference type="ARBA" id="ARBA00010326"/>
    </source>
</evidence>
<dbReference type="AlphaFoldDB" id="A0AAX6R748"/>
<dbReference type="InterPro" id="IPR006804">
    <property type="entry name" value="BCL7"/>
</dbReference>
<feature type="compositionally biased region" description="Basic residues" evidence="2">
    <location>
        <begin position="205"/>
        <end position="215"/>
    </location>
</feature>
<proteinExistence type="inferred from homology"/>
<evidence type="ECO:0000313" key="3">
    <source>
        <dbReference type="Proteomes" id="UP000694906"/>
    </source>
</evidence>
<dbReference type="Pfam" id="PF04714">
    <property type="entry name" value="BCL_N"/>
    <property type="match status" value="1"/>
</dbReference>
<name>A0AAX6R748_HETGA</name>
<evidence type="ECO:0000256" key="2">
    <source>
        <dbReference type="SAM" id="MobiDB-lite"/>
    </source>
</evidence>
<dbReference type="PANTHER" id="PTHR12767">
    <property type="entry name" value="BCL7 RELATED"/>
    <property type="match status" value="1"/>
</dbReference>
<evidence type="ECO:0000313" key="4">
    <source>
        <dbReference type="RefSeq" id="XP_021093131.1"/>
    </source>
</evidence>
<dbReference type="CTD" id="9274"/>
<reference evidence="4" key="1">
    <citation type="submission" date="2025-08" db="UniProtKB">
        <authorList>
            <consortium name="RefSeq"/>
        </authorList>
    </citation>
    <scope>IDENTIFICATION</scope>
</reference>
<feature type="compositionally biased region" description="Polar residues" evidence="2">
    <location>
        <begin position="95"/>
        <end position="116"/>
    </location>
</feature>
<sequence>MAGRTVRAETRSRAKDDIKKVMATIEKVRRWEKRWVTVGDTSLRIFKWVPVVDPQEEERRRAGAGAERSRGRERRGRGTSPRAGGPLILLDLNAFASTDENSNQSFHSEGSLQKGTEPSPGGTPQPSRPVSPAGPPEGVTEEAQPPPLGQEREPMVTPAGGTDEPPMLTKEEPVPELLEAEDSGVRMTRRALQEKGLKTEPLRRLLPRRGLRANARHSSAVPEARAPGGGSQAPRAPRTVPQGKGR</sequence>
<dbReference type="RefSeq" id="XP_021093131.1">
    <property type="nucleotide sequence ID" value="XM_021237472.1"/>
</dbReference>
<feature type="compositionally biased region" description="Pro residues" evidence="2">
    <location>
        <begin position="121"/>
        <end position="135"/>
    </location>
</feature>
<feature type="compositionally biased region" description="Basic and acidic residues" evidence="2">
    <location>
        <begin position="191"/>
        <end position="203"/>
    </location>
</feature>
<dbReference type="GeneID" id="101703174"/>
<dbReference type="GO" id="GO:0016514">
    <property type="term" value="C:SWI/SNF complex"/>
    <property type="evidence" value="ECO:0007669"/>
    <property type="project" value="UniProtKB-ARBA"/>
</dbReference>
<organism evidence="3 4">
    <name type="scientific">Heterocephalus glaber</name>
    <name type="common">Naked mole rat</name>
    <dbReference type="NCBI Taxonomy" id="10181"/>
    <lineage>
        <taxon>Eukaryota</taxon>
        <taxon>Metazoa</taxon>
        <taxon>Chordata</taxon>
        <taxon>Craniata</taxon>
        <taxon>Vertebrata</taxon>
        <taxon>Euteleostomi</taxon>
        <taxon>Mammalia</taxon>
        <taxon>Eutheria</taxon>
        <taxon>Euarchontoglires</taxon>
        <taxon>Glires</taxon>
        <taxon>Rodentia</taxon>
        <taxon>Hystricomorpha</taxon>
        <taxon>Bathyergidae</taxon>
        <taxon>Heterocephalus</taxon>
    </lineage>
</organism>
<dbReference type="Proteomes" id="UP000694906">
    <property type="component" value="Unplaced"/>
</dbReference>
<dbReference type="PANTHER" id="PTHR12767:SF10">
    <property type="entry name" value="B-CELL CLL_LYMPHOMA 7 PROTEIN FAMILY MEMBER C"/>
    <property type="match status" value="1"/>
</dbReference>
<protein>
    <submittedName>
        <fullName evidence="4">B-cell CLL/lymphoma 7 protein family member C isoform X1</fullName>
    </submittedName>
</protein>
<feature type="region of interest" description="Disordered" evidence="2">
    <location>
        <begin position="50"/>
        <end position="246"/>
    </location>
</feature>
<comment type="similarity">
    <text evidence="1">Belongs to the BCL7 family.</text>
</comment>
<gene>
    <name evidence="4" type="primary">Bcl7c</name>
</gene>
<accession>A0AAX6R748</accession>